<protein>
    <submittedName>
        <fullName evidence="7">Glutamate synthase [NADPH] small chain</fullName>
        <ecNumber evidence="7">1.4.1.13</ecNumber>
    </submittedName>
</protein>
<dbReference type="PANTHER" id="PTHR42783:SF3">
    <property type="entry name" value="GLUTAMATE SYNTHASE [NADPH] SMALL CHAIN-RELATED"/>
    <property type="match status" value="1"/>
</dbReference>
<keyword evidence="1" id="KW-0004">4Fe-4S</keyword>
<evidence type="ECO:0000256" key="4">
    <source>
        <dbReference type="ARBA" id="ARBA00023004"/>
    </source>
</evidence>
<keyword evidence="4" id="KW-0408">Iron</keyword>
<proteinExistence type="predicted"/>
<gene>
    <name evidence="7" type="primary">gltD</name>
    <name evidence="7" type="ORF">Lnau_2177</name>
</gene>
<dbReference type="GO" id="GO:0051539">
    <property type="term" value="F:4 iron, 4 sulfur cluster binding"/>
    <property type="evidence" value="ECO:0007669"/>
    <property type="project" value="UniProtKB-KW"/>
</dbReference>
<comment type="caution">
    <text evidence="7">The sequence shown here is derived from an EMBL/GenBank/DDBJ whole genome shotgun (WGS) entry which is preliminary data.</text>
</comment>
<evidence type="ECO:0000259" key="6">
    <source>
        <dbReference type="PROSITE" id="PS51379"/>
    </source>
</evidence>
<dbReference type="AlphaFoldDB" id="A0A0W0WMZ4"/>
<keyword evidence="5" id="KW-0411">Iron-sulfur</keyword>
<dbReference type="Gene3D" id="1.10.1060.10">
    <property type="entry name" value="Alpha-helical ferredoxin"/>
    <property type="match status" value="1"/>
</dbReference>
<dbReference type="SUPFAM" id="SSF46548">
    <property type="entry name" value="alpha-helical ferredoxin"/>
    <property type="match status" value="1"/>
</dbReference>
<dbReference type="Proteomes" id="UP000054725">
    <property type="component" value="Unassembled WGS sequence"/>
</dbReference>
<dbReference type="RefSeq" id="WP_058505186.1">
    <property type="nucleotide sequence ID" value="NZ_CAAAIF010000007.1"/>
</dbReference>
<dbReference type="PROSITE" id="PS51379">
    <property type="entry name" value="4FE4S_FER_2"/>
    <property type="match status" value="1"/>
</dbReference>
<dbReference type="OrthoDB" id="9803192at2"/>
<dbReference type="PANTHER" id="PTHR42783">
    <property type="entry name" value="GLUTAMATE SYNTHASE [NADPH] SMALL CHAIN"/>
    <property type="match status" value="1"/>
</dbReference>
<dbReference type="InterPro" id="IPR028261">
    <property type="entry name" value="DPD_II"/>
</dbReference>
<sequence>MKEIKPVEFKFLLDKRQEPEKLSSEERVRHFASIYLSYSQKQAQTQAGRCINCGNPYCEWKCPVHNFIPQWLQLVAQGKLEEAADLAHQTNPLPEICGRICPQERLCEGACTLNDGLGAVTIGAIEQFIADTALEKGWLPDMSKVKPLGKRVAIVGAGPAGLACAHSLVKEGVEVCVFDKYPEIGGLLTFGIPEFKLEKRIIKRRKQVLEAMGIRFCLNTEIGRDHSVEDLLSQYDCLFLGLGADLGKKANISGELLPGVHAALPFLVRNIYNFLGLPGYEPLNMQNKRVVILGAGDTAMDCNRTALRLGAASVTCVYRQEMHNMPGSKKEIKNAIEEGVHFSWQKQAVELVGKRQVEAIKLLNTIKDGQGLYSFAEGGEHLMPADEVIIAYGFDANPPHWLTEQLAVNLTEKGLVQTNEQKPYAFQTSNPRVFAGGDMVLGADLVVRAVAQGCAAAQGILRYLRSAGKRSKG</sequence>
<dbReference type="PRINTS" id="PR00419">
    <property type="entry name" value="ADXRDTASE"/>
</dbReference>
<dbReference type="InterPro" id="IPR006006">
    <property type="entry name" value="GltD-like"/>
</dbReference>
<evidence type="ECO:0000313" key="7">
    <source>
        <dbReference type="EMBL" id="KTD33700.1"/>
    </source>
</evidence>
<keyword evidence="8" id="KW-1185">Reference proteome</keyword>
<dbReference type="Pfam" id="PF07992">
    <property type="entry name" value="Pyr_redox_2"/>
    <property type="match status" value="1"/>
</dbReference>
<dbReference type="SUPFAM" id="SSF51971">
    <property type="entry name" value="Nucleotide-binding domain"/>
    <property type="match status" value="2"/>
</dbReference>
<accession>A0A0W0WMZ4</accession>
<dbReference type="PATRIC" id="fig|45070.6.peg.2300"/>
<dbReference type="InterPro" id="IPR017896">
    <property type="entry name" value="4Fe4S_Fe-S-bd"/>
</dbReference>
<dbReference type="FunFam" id="1.10.1060.10:FF:000004">
    <property type="entry name" value="Glutamate synthase, small subunit"/>
    <property type="match status" value="1"/>
</dbReference>
<dbReference type="EMBL" id="LNYO01000022">
    <property type="protein sequence ID" value="KTD33700.1"/>
    <property type="molecule type" value="Genomic_DNA"/>
</dbReference>
<dbReference type="NCBIfam" id="TIGR01318">
    <property type="entry name" value="gltD_gamma_fam"/>
    <property type="match status" value="1"/>
</dbReference>
<organism evidence="7 8">
    <name type="scientific">Legionella nautarum</name>
    <dbReference type="NCBI Taxonomy" id="45070"/>
    <lineage>
        <taxon>Bacteria</taxon>
        <taxon>Pseudomonadati</taxon>
        <taxon>Pseudomonadota</taxon>
        <taxon>Gammaproteobacteria</taxon>
        <taxon>Legionellales</taxon>
        <taxon>Legionellaceae</taxon>
        <taxon>Legionella</taxon>
    </lineage>
</organism>
<reference evidence="7 8" key="1">
    <citation type="submission" date="2015-11" db="EMBL/GenBank/DDBJ databases">
        <title>Genomic analysis of 38 Legionella species identifies large and diverse effector repertoires.</title>
        <authorList>
            <person name="Burstein D."/>
            <person name="Amaro F."/>
            <person name="Zusman T."/>
            <person name="Lifshitz Z."/>
            <person name="Cohen O."/>
            <person name="Gilbert J.A."/>
            <person name="Pupko T."/>
            <person name="Shuman H.A."/>
            <person name="Segal G."/>
        </authorList>
    </citation>
    <scope>NUCLEOTIDE SEQUENCE [LARGE SCALE GENOMIC DNA]</scope>
    <source>
        <strain evidence="7 8">ATCC 49506</strain>
    </source>
</reference>
<evidence type="ECO:0000256" key="5">
    <source>
        <dbReference type="ARBA" id="ARBA00023014"/>
    </source>
</evidence>
<name>A0A0W0WMZ4_9GAMM</name>
<feature type="domain" description="4Fe-4S ferredoxin-type" evidence="6">
    <location>
        <begin position="41"/>
        <end position="72"/>
    </location>
</feature>
<dbReference type="Gene3D" id="3.50.50.60">
    <property type="entry name" value="FAD/NAD(P)-binding domain"/>
    <property type="match status" value="2"/>
</dbReference>
<dbReference type="InterPro" id="IPR009051">
    <property type="entry name" value="Helical_ferredxn"/>
</dbReference>
<dbReference type="InterPro" id="IPR023753">
    <property type="entry name" value="FAD/NAD-binding_dom"/>
</dbReference>
<evidence type="ECO:0000256" key="3">
    <source>
        <dbReference type="ARBA" id="ARBA00023002"/>
    </source>
</evidence>
<keyword evidence="2" id="KW-0479">Metal-binding</keyword>
<dbReference type="GO" id="GO:0046872">
    <property type="term" value="F:metal ion binding"/>
    <property type="evidence" value="ECO:0007669"/>
    <property type="project" value="UniProtKB-KW"/>
</dbReference>
<evidence type="ECO:0000256" key="2">
    <source>
        <dbReference type="ARBA" id="ARBA00022723"/>
    </source>
</evidence>
<dbReference type="GO" id="GO:0004355">
    <property type="term" value="F:glutamate synthase (NADPH) activity"/>
    <property type="evidence" value="ECO:0007669"/>
    <property type="project" value="UniProtKB-EC"/>
</dbReference>
<dbReference type="STRING" id="45070.Lnau_2177"/>
<evidence type="ECO:0000313" key="8">
    <source>
        <dbReference type="Proteomes" id="UP000054725"/>
    </source>
</evidence>
<dbReference type="EC" id="1.4.1.13" evidence="7"/>
<dbReference type="Pfam" id="PF14691">
    <property type="entry name" value="Fer4_20"/>
    <property type="match status" value="1"/>
</dbReference>
<keyword evidence="3 7" id="KW-0560">Oxidoreductase</keyword>
<dbReference type="InterPro" id="IPR036188">
    <property type="entry name" value="FAD/NAD-bd_sf"/>
</dbReference>
<evidence type="ECO:0000256" key="1">
    <source>
        <dbReference type="ARBA" id="ARBA00022485"/>
    </source>
</evidence>